<dbReference type="GO" id="GO:0006310">
    <property type="term" value="P:DNA recombination"/>
    <property type="evidence" value="ECO:0007669"/>
    <property type="project" value="InterPro"/>
</dbReference>
<sequence length="769" mass="85730">MKQSQFKWEKKLLTDEQQTAVEEFKQQNLSPLMSHLLVNRGLTTIDEVNAFLNPSLEDCYDPFLMYDMEKAVARIQEAVASGERMLIYGDYDADGVTSTTVLKEAIELIGGEVEYYLPDRFTDGYGPNLDVYKYFIEQGIQLIITVDNGVSGHAALVYAKEQGIDVIVTDHHELPDELPEAYAIIHPRHPLGDYPFKDLAGVGVAFKVATALLGELPMESLDLVAIGTIADLVSLTGENRALVSLGLKILNQSERVGLHALAEVGSIDLATADEETVGFGIGPRINAMGRLKSAMPAVELLSTFDDEEAMVIAKDIQETNSQRQQLVKEITKEALQMVEEMGDQPIYLLEKDDWHEGVLGIVASHIVRQTQRPAIIMTTASDGELLKGSGRSIADIDLFHVLSEVKEKFASFGGHHMAAGLSFERDNLDEVRQSLISIVNPLIDGGSKDSLDIETNISIEDVSVDVIEEMKKLAPFGTDNPSPVVMVSDVKAEGMKKIGADGTHLKGQLVQESHQLDCIAFGKGAEIGEMTTGGLLDVVGKLSINEWNGFRKAQLMLEDYRVSGVQIFDMRGGKLDEFDRLAIHPIFIVFNKETKVDSLPQDKVCYIHELQDVDKLVGFKELVFVDCPYDLEVVSKLVSSCDIERLYLWLNITTEHYLSGIPTREQFGKVFKLLHAQGNLDVRYKLDELSNYLQISKNHLIFIIKVFFDLGFVTIEDGLMSKVANPSEKALEESDVYQAYLHKIDMEKLFLYSNVADIRQWISQQEENR</sequence>
<organism evidence="10 11">
    <name type="scientific">Vagococcus martis</name>
    <dbReference type="NCBI Taxonomy" id="1768210"/>
    <lineage>
        <taxon>Bacteria</taxon>
        <taxon>Bacillati</taxon>
        <taxon>Bacillota</taxon>
        <taxon>Bacilli</taxon>
        <taxon>Lactobacillales</taxon>
        <taxon>Enterococcaceae</taxon>
        <taxon>Vagococcus</taxon>
    </lineage>
</organism>
<dbReference type="Pfam" id="PF17768">
    <property type="entry name" value="RecJ_OB"/>
    <property type="match status" value="1"/>
</dbReference>
<dbReference type="Gene3D" id="3.90.1640.30">
    <property type="match status" value="1"/>
</dbReference>
<dbReference type="GO" id="GO:0006281">
    <property type="term" value="P:DNA repair"/>
    <property type="evidence" value="ECO:0007669"/>
    <property type="project" value="InterPro"/>
</dbReference>
<evidence type="ECO:0000313" key="10">
    <source>
        <dbReference type="EMBL" id="OPF87115.1"/>
    </source>
</evidence>
<keyword evidence="11" id="KW-1185">Reference proteome</keyword>
<dbReference type="InterPro" id="IPR041122">
    <property type="entry name" value="RecJ_OB"/>
</dbReference>
<dbReference type="SUPFAM" id="SSF64182">
    <property type="entry name" value="DHH phosphoesterases"/>
    <property type="match status" value="1"/>
</dbReference>
<evidence type="ECO:0000259" key="7">
    <source>
        <dbReference type="Pfam" id="PF02272"/>
    </source>
</evidence>
<dbReference type="Pfam" id="PF01368">
    <property type="entry name" value="DHH"/>
    <property type="match status" value="1"/>
</dbReference>
<evidence type="ECO:0000259" key="8">
    <source>
        <dbReference type="Pfam" id="PF10141"/>
    </source>
</evidence>
<accession>A0A1V4DF72</accession>
<keyword evidence="3" id="KW-0540">Nuclease</keyword>
<name>A0A1V4DF72_9ENTE</name>
<feature type="domain" description="RecJ OB" evidence="9">
    <location>
        <begin position="453"/>
        <end position="559"/>
    </location>
</feature>
<dbReference type="RefSeq" id="WP_079345345.1">
    <property type="nucleotide sequence ID" value="NZ_MVAB01000001.1"/>
</dbReference>
<dbReference type="InterPro" id="IPR004610">
    <property type="entry name" value="RecJ"/>
</dbReference>
<dbReference type="AlphaFoldDB" id="A0A1V4DF72"/>
<dbReference type="InterPro" id="IPR051673">
    <property type="entry name" value="SSDNA_exonuclease_RecJ"/>
</dbReference>
<keyword evidence="4" id="KW-0378">Hydrolase</keyword>
<feature type="domain" description="DDH" evidence="6">
    <location>
        <begin position="85"/>
        <end position="228"/>
    </location>
</feature>
<dbReference type="PANTHER" id="PTHR30255:SF2">
    <property type="entry name" value="SINGLE-STRANDED-DNA-SPECIFIC EXONUCLEASE RECJ"/>
    <property type="match status" value="1"/>
</dbReference>
<dbReference type="GO" id="GO:0008409">
    <property type="term" value="F:5'-3' exonuclease activity"/>
    <property type="evidence" value="ECO:0007669"/>
    <property type="project" value="InterPro"/>
</dbReference>
<comment type="similarity">
    <text evidence="1">Belongs to the RecJ family.</text>
</comment>
<evidence type="ECO:0000256" key="5">
    <source>
        <dbReference type="ARBA" id="ARBA00022839"/>
    </source>
</evidence>
<protein>
    <recommendedName>
        <fullName evidence="2">Single-stranded-DNA-specific exonuclease RecJ</fullName>
    </recommendedName>
</protein>
<evidence type="ECO:0000259" key="9">
    <source>
        <dbReference type="Pfam" id="PF17768"/>
    </source>
</evidence>
<dbReference type="Gene3D" id="3.10.310.30">
    <property type="match status" value="1"/>
</dbReference>
<evidence type="ECO:0000256" key="2">
    <source>
        <dbReference type="ARBA" id="ARBA00019841"/>
    </source>
</evidence>
<comment type="caution">
    <text evidence="10">The sequence shown here is derived from an EMBL/GenBank/DDBJ whole genome shotgun (WGS) entry which is preliminary data.</text>
</comment>
<feature type="domain" description="Single-stranded-DNA-specific exonuclease RecJ C-terminal" evidence="8">
    <location>
        <begin position="566"/>
        <end position="762"/>
    </location>
</feature>
<dbReference type="Pfam" id="PF02272">
    <property type="entry name" value="DHHA1"/>
    <property type="match status" value="1"/>
</dbReference>
<evidence type="ECO:0000259" key="6">
    <source>
        <dbReference type="Pfam" id="PF01368"/>
    </source>
</evidence>
<gene>
    <name evidence="10" type="ORF">BW731_02285</name>
</gene>
<evidence type="ECO:0000256" key="1">
    <source>
        <dbReference type="ARBA" id="ARBA00005915"/>
    </source>
</evidence>
<reference evidence="10 11" key="1">
    <citation type="submission" date="2017-02" db="EMBL/GenBank/DDBJ databases">
        <title>Vagococcus cremeus sp. nov., isolated from the small intestine of a marten, Martes flavigula.</title>
        <authorList>
            <person name="Tak E.J."/>
            <person name="Bae J.-W."/>
        </authorList>
    </citation>
    <scope>NUCLEOTIDE SEQUENCE [LARGE SCALE GENOMIC DNA]</scope>
    <source>
        <strain evidence="10 11">D7T301</strain>
    </source>
</reference>
<evidence type="ECO:0000256" key="4">
    <source>
        <dbReference type="ARBA" id="ARBA00022801"/>
    </source>
</evidence>
<feature type="domain" description="DHHA1" evidence="7">
    <location>
        <begin position="351"/>
        <end position="439"/>
    </location>
</feature>
<dbReference type="NCBIfam" id="TIGR00644">
    <property type="entry name" value="recJ"/>
    <property type="match status" value="1"/>
</dbReference>
<evidence type="ECO:0000313" key="11">
    <source>
        <dbReference type="Proteomes" id="UP000189970"/>
    </source>
</evidence>
<dbReference type="InterPro" id="IPR001667">
    <property type="entry name" value="DDH_dom"/>
</dbReference>
<evidence type="ECO:0000256" key="3">
    <source>
        <dbReference type="ARBA" id="ARBA00022722"/>
    </source>
</evidence>
<dbReference type="Pfam" id="PF10141">
    <property type="entry name" value="ssDNA-exonuc_C"/>
    <property type="match status" value="1"/>
</dbReference>
<dbReference type="InterPro" id="IPR003156">
    <property type="entry name" value="DHHA1_dom"/>
</dbReference>
<dbReference type="InterPro" id="IPR038763">
    <property type="entry name" value="DHH_sf"/>
</dbReference>
<dbReference type="Proteomes" id="UP000189970">
    <property type="component" value="Unassembled WGS sequence"/>
</dbReference>
<dbReference type="PANTHER" id="PTHR30255">
    <property type="entry name" value="SINGLE-STRANDED-DNA-SPECIFIC EXONUCLEASE RECJ"/>
    <property type="match status" value="1"/>
</dbReference>
<dbReference type="InterPro" id="IPR018779">
    <property type="entry name" value="RecJ_C"/>
</dbReference>
<keyword evidence="5 10" id="KW-0269">Exonuclease</keyword>
<dbReference type="EMBL" id="MVAB01000001">
    <property type="protein sequence ID" value="OPF87115.1"/>
    <property type="molecule type" value="Genomic_DNA"/>
</dbReference>
<proteinExistence type="inferred from homology"/>
<dbReference type="GO" id="GO:0003676">
    <property type="term" value="F:nucleic acid binding"/>
    <property type="evidence" value="ECO:0007669"/>
    <property type="project" value="InterPro"/>
</dbReference>